<keyword evidence="4" id="KW-1185">Reference proteome</keyword>
<evidence type="ECO:0000259" key="2">
    <source>
        <dbReference type="Pfam" id="PF21346"/>
    </source>
</evidence>
<dbReference type="Gene3D" id="1.50.10.20">
    <property type="match status" value="1"/>
</dbReference>
<proteinExistence type="predicted"/>
<dbReference type="RefSeq" id="WP_101344878.1">
    <property type="nucleotide sequence ID" value="NZ_PJAI02000008.1"/>
</dbReference>
<dbReference type="InterPro" id="IPR048329">
    <property type="entry name" value="PcRGLX_1st"/>
</dbReference>
<dbReference type="InterPro" id="IPR008928">
    <property type="entry name" value="6-hairpin_glycosidase_sf"/>
</dbReference>
<dbReference type="InterPro" id="IPR048331">
    <property type="entry name" value="PcRGLX/YetA_3rd"/>
</dbReference>
<dbReference type="Pfam" id="PF19501">
    <property type="entry name" value="PcRGLX_1st"/>
    <property type="match status" value="1"/>
</dbReference>
<dbReference type="SUPFAM" id="SSF48208">
    <property type="entry name" value="Six-hairpin glycosidases"/>
    <property type="match status" value="1"/>
</dbReference>
<feature type="domain" description="PcRGLX/YetA-like C-terminal alpha/alpha toroid" evidence="2">
    <location>
        <begin position="423"/>
        <end position="540"/>
    </location>
</feature>
<dbReference type="EMBL" id="PJAI02000008">
    <property type="protein sequence ID" value="TYK65768.1"/>
    <property type="molecule type" value="Genomic_DNA"/>
</dbReference>
<protein>
    <submittedName>
        <fullName evidence="3">Uncharacterized protein</fullName>
    </submittedName>
</protein>
<evidence type="ECO:0000313" key="3">
    <source>
        <dbReference type="EMBL" id="TYK65768.1"/>
    </source>
</evidence>
<organism evidence="3 4">
    <name type="scientific">Colwellia echini</name>
    <dbReference type="NCBI Taxonomy" id="1982103"/>
    <lineage>
        <taxon>Bacteria</taxon>
        <taxon>Pseudomonadati</taxon>
        <taxon>Pseudomonadota</taxon>
        <taxon>Gammaproteobacteria</taxon>
        <taxon>Alteromonadales</taxon>
        <taxon>Colwelliaceae</taxon>
        <taxon>Colwellia</taxon>
    </lineage>
</organism>
<dbReference type="InterPro" id="IPR045793">
    <property type="entry name" value="PcRGLX/YetA-like"/>
</dbReference>
<dbReference type="Pfam" id="PF21346">
    <property type="entry name" value="PcRGLX_3rd"/>
    <property type="match status" value="1"/>
</dbReference>
<reference evidence="3 4" key="1">
    <citation type="submission" date="2019-08" db="EMBL/GenBank/DDBJ databases">
        <title>Microbe sample from Colwellia echini.</title>
        <authorList>
            <person name="Christiansen L."/>
            <person name="Pathiraja D."/>
            <person name="Schultz-Johansen M."/>
            <person name="Choi I.-G."/>
            <person name="Stougaard P."/>
        </authorList>
    </citation>
    <scope>NUCLEOTIDE SEQUENCE [LARGE SCALE GENOMIC DNA]</scope>
    <source>
        <strain evidence="3 4">A3</strain>
    </source>
</reference>
<feature type="domain" description="PcRGLX/YetA-like N-terminal RIFT barrel" evidence="1">
    <location>
        <begin position="19"/>
        <end position="82"/>
    </location>
</feature>
<dbReference type="PANTHER" id="PTHR40081:SF1">
    <property type="entry name" value="TAT PATHWAY SIGNAL SEQUENCE DOMAIN PROTEIN"/>
    <property type="match status" value="1"/>
</dbReference>
<name>A0ABY3MX29_9GAMM</name>
<evidence type="ECO:0000259" key="1">
    <source>
        <dbReference type="Pfam" id="PF19501"/>
    </source>
</evidence>
<comment type="caution">
    <text evidence="3">The sequence shown here is derived from an EMBL/GenBank/DDBJ whole genome shotgun (WGS) entry which is preliminary data.</text>
</comment>
<accession>A0ABY3MX29</accession>
<dbReference type="Proteomes" id="UP000815846">
    <property type="component" value="Unassembled WGS sequence"/>
</dbReference>
<dbReference type="PANTHER" id="PTHR40081">
    <property type="entry name" value="CONCANAVALIN A-LIKE LECTIN/GLUCANASE"/>
    <property type="match status" value="1"/>
</dbReference>
<sequence>MTVISVPFSIVESNSLSRSAQPISMGCPFAAGDFFVTTPLVIRQQDGQLISCQISPLTYWHDGSVKWATIDFVVDINSNETLQFTLIDGVVETEVSENQNSIQVIENNNQLEVSTGVETFIINTQQGEPLSLAKSIANEGIANTDVSKPAPEKVIISIELTDLDNKKYLATVDTITADNITVNSLALNNVNTELAEKETHRKTVKIAGSFNDTNNNKLGVLFESTLTFFANTSYIKAEVTIHNPQAAKHPGGLWDLGDEGSILFKSLIVNIPVEKNAMVSIFDHISHESITCGKDTTIQQFSSGGVNWQSPVHKNAAGKVDIEKNGFVLTSDNEEHEGMRISPSISVSNSENTISAYVENFWQNFPKSISKQNGSLDIGLFPGSNVPDGGFELQGGEKKTHSLWVDFKSVTQNFNWVDKPLNITIAPKYIEQTAAFDLFVVDLKADELSTIIEKGVHGENNFFAKREVVDEFGWRNFGDLYADHETQGYTGTDIFVSHYNNQYDPIYGFIYQYLTTGNAKYFELANDLTQHVTDIDIYHTLDDKDEYNGGLFWHTDHYLDASTSTHRTFSKNHQAAYEGYTSGGGPGGQHCYTTGLKSNYLLTGNESAKKAALQLADWITYSFEGSNTFLAKLFAIKQSGNHGARDHILDTYPLDRGTGHYIIALLDAYDLTQDNDYLTRAFKVISRTFHPNDDMSLRNFENIEATWFYTVFLQAVGRFLFIKERMNQLDDDFYFTRDAMLHYANWMADNERPYLEQKDKLEFPNTTWAGQDLRKVGVLYMAHYYSPIQNDSFKEKAVYIHQHIITTLKDDIDSDYTRILVLLMQNIGFANYYQHSTSQNKFADIREYASPIKPNKWIKIAALLLKELSRLSIKKELTWLSLRSAKVAKLLGNKS</sequence>
<evidence type="ECO:0000313" key="4">
    <source>
        <dbReference type="Proteomes" id="UP000815846"/>
    </source>
</evidence>
<gene>
    <name evidence="3" type="ORF">CWS31_008960</name>
</gene>